<dbReference type="InParanoid" id="A0A5C3P5U7"/>
<keyword evidence="1" id="KW-0732">Signal</keyword>
<evidence type="ECO:0000256" key="1">
    <source>
        <dbReference type="SAM" id="SignalP"/>
    </source>
</evidence>
<sequence length="121" mass="12868">MRFVHLLIPAAACLVACRTSAAPLRPQARGPTVWKTAPLRVPQEFGTVSYCVGQDFDPSAGPCVQEQSVEPFGTCFSLAGGPFDKTVASFATSACTGFAIHSLSSLLVRTASFFRVIDLSR</sequence>
<organism evidence="2 3">
    <name type="scientific">Polyporus arcularius HHB13444</name>
    <dbReference type="NCBI Taxonomy" id="1314778"/>
    <lineage>
        <taxon>Eukaryota</taxon>
        <taxon>Fungi</taxon>
        <taxon>Dikarya</taxon>
        <taxon>Basidiomycota</taxon>
        <taxon>Agaricomycotina</taxon>
        <taxon>Agaricomycetes</taxon>
        <taxon>Polyporales</taxon>
        <taxon>Polyporaceae</taxon>
        <taxon>Polyporus</taxon>
    </lineage>
</organism>
<dbReference type="AlphaFoldDB" id="A0A5C3P5U7"/>
<reference evidence="2 3" key="1">
    <citation type="journal article" date="2019" name="Nat. Ecol. Evol.">
        <title>Megaphylogeny resolves global patterns of mushroom evolution.</title>
        <authorList>
            <person name="Varga T."/>
            <person name="Krizsan K."/>
            <person name="Foldi C."/>
            <person name="Dima B."/>
            <person name="Sanchez-Garcia M."/>
            <person name="Sanchez-Ramirez S."/>
            <person name="Szollosi G.J."/>
            <person name="Szarkandi J.G."/>
            <person name="Papp V."/>
            <person name="Albert L."/>
            <person name="Andreopoulos W."/>
            <person name="Angelini C."/>
            <person name="Antonin V."/>
            <person name="Barry K.W."/>
            <person name="Bougher N.L."/>
            <person name="Buchanan P."/>
            <person name="Buyck B."/>
            <person name="Bense V."/>
            <person name="Catcheside P."/>
            <person name="Chovatia M."/>
            <person name="Cooper J."/>
            <person name="Damon W."/>
            <person name="Desjardin D."/>
            <person name="Finy P."/>
            <person name="Geml J."/>
            <person name="Haridas S."/>
            <person name="Hughes K."/>
            <person name="Justo A."/>
            <person name="Karasinski D."/>
            <person name="Kautmanova I."/>
            <person name="Kiss B."/>
            <person name="Kocsube S."/>
            <person name="Kotiranta H."/>
            <person name="LaButti K.M."/>
            <person name="Lechner B.E."/>
            <person name="Liimatainen K."/>
            <person name="Lipzen A."/>
            <person name="Lukacs Z."/>
            <person name="Mihaltcheva S."/>
            <person name="Morgado L.N."/>
            <person name="Niskanen T."/>
            <person name="Noordeloos M.E."/>
            <person name="Ohm R.A."/>
            <person name="Ortiz-Santana B."/>
            <person name="Ovrebo C."/>
            <person name="Racz N."/>
            <person name="Riley R."/>
            <person name="Savchenko A."/>
            <person name="Shiryaev A."/>
            <person name="Soop K."/>
            <person name="Spirin V."/>
            <person name="Szebenyi C."/>
            <person name="Tomsovsky M."/>
            <person name="Tulloss R.E."/>
            <person name="Uehling J."/>
            <person name="Grigoriev I.V."/>
            <person name="Vagvolgyi C."/>
            <person name="Papp T."/>
            <person name="Martin F.M."/>
            <person name="Miettinen O."/>
            <person name="Hibbett D.S."/>
            <person name="Nagy L.G."/>
        </authorList>
    </citation>
    <scope>NUCLEOTIDE SEQUENCE [LARGE SCALE GENOMIC DNA]</scope>
    <source>
        <strain evidence="2 3">HHB13444</strain>
    </source>
</reference>
<accession>A0A5C3P5U7</accession>
<evidence type="ECO:0000313" key="2">
    <source>
        <dbReference type="EMBL" id="TFK83650.1"/>
    </source>
</evidence>
<dbReference type="EMBL" id="ML211376">
    <property type="protein sequence ID" value="TFK83650.1"/>
    <property type="molecule type" value="Genomic_DNA"/>
</dbReference>
<feature type="chain" id="PRO_5023032283" evidence="1">
    <location>
        <begin position="22"/>
        <end position="121"/>
    </location>
</feature>
<keyword evidence="3" id="KW-1185">Reference proteome</keyword>
<dbReference type="Proteomes" id="UP000308197">
    <property type="component" value="Unassembled WGS sequence"/>
</dbReference>
<name>A0A5C3P5U7_9APHY</name>
<evidence type="ECO:0000313" key="3">
    <source>
        <dbReference type="Proteomes" id="UP000308197"/>
    </source>
</evidence>
<feature type="signal peptide" evidence="1">
    <location>
        <begin position="1"/>
        <end position="21"/>
    </location>
</feature>
<gene>
    <name evidence="2" type="ORF">K466DRAFT_589550</name>
</gene>
<protein>
    <submittedName>
        <fullName evidence="2">Uncharacterized protein</fullName>
    </submittedName>
</protein>
<proteinExistence type="predicted"/>